<feature type="region of interest" description="Disordered" evidence="1">
    <location>
        <begin position="15"/>
        <end position="112"/>
    </location>
</feature>
<sequence length="112" mass="12148">MARAPLLVFRAVLGDEWPQTPPGSDAEPRRRSLSRPDAAREGTRALAPGLSLRPALPDRVTQRARPRRLAPTGSVRFGSVRFGSVRFGSASPGRPVRSAGPKRRTPTANRQT</sequence>
<proteinExistence type="predicted"/>
<evidence type="ECO:0000313" key="3">
    <source>
        <dbReference type="Proteomes" id="UP001500902"/>
    </source>
</evidence>
<accession>A0ABP7AY10</accession>
<evidence type="ECO:0000313" key="2">
    <source>
        <dbReference type="EMBL" id="GAA3642597.1"/>
    </source>
</evidence>
<reference evidence="3" key="1">
    <citation type="journal article" date="2019" name="Int. J. Syst. Evol. Microbiol.">
        <title>The Global Catalogue of Microorganisms (GCM) 10K type strain sequencing project: providing services to taxonomists for standard genome sequencing and annotation.</title>
        <authorList>
            <consortium name="The Broad Institute Genomics Platform"/>
            <consortium name="The Broad Institute Genome Sequencing Center for Infectious Disease"/>
            <person name="Wu L."/>
            <person name="Ma J."/>
        </authorList>
    </citation>
    <scope>NUCLEOTIDE SEQUENCE [LARGE SCALE GENOMIC DNA]</scope>
    <source>
        <strain evidence="3">JCM 16904</strain>
    </source>
</reference>
<evidence type="ECO:0000256" key="1">
    <source>
        <dbReference type="SAM" id="MobiDB-lite"/>
    </source>
</evidence>
<protein>
    <submittedName>
        <fullName evidence="2">Uncharacterized protein</fullName>
    </submittedName>
</protein>
<name>A0ABP7AY10_9ACTN</name>
<gene>
    <name evidence="2" type="ORF">GCM10022224_001150</name>
</gene>
<keyword evidence="3" id="KW-1185">Reference proteome</keyword>
<organism evidence="2 3">
    <name type="scientific">Nonomuraea antimicrobica</name>
    <dbReference type="NCBI Taxonomy" id="561173"/>
    <lineage>
        <taxon>Bacteria</taxon>
        <taxon>Bacillati</taxon>
        <taxon>Actinomycetota</taxon>
        <taxon>Actinomycetes</taxon>
        <taxon>Streptosporangiales</taxon>
        <taxon>Streptosporangiaceae</taxon>
        <taxon>Nonomuraea</taxon>
    </lineage>
</organism>
<dbReference type="Proteomes" id="UP001500902">
    <property type="component" value="Unassembled WGS sequence"/>
</dbReference>
<comment type="caution">
    <text evidence="2">The sequence shown here is derived from an EMBL/GenBank/DDBJ whole genome shotgun (WGS) entry which is preliminary data.</text>
</comment>
<dbReference type="EMBL" id="BAAAZP010000003">
    <property type="protein sequence ID" value="GAA3642597.1"/>
    <property type="molecule type" value="Genomic_DNA"/>
</dbReference>